<name>A0A7C6EE41_UNCW3</name>
<keyword evidence="5" id="KW-1133">Transmembrane helix</keyword>
<evidence type="ECO:0000256" key="2">
    <source>
        <dbReference type="ARBA" id="ARBA00009840"/>
    </source>
</evidence>
<gene>
    <name evidence="6" type="ORF">ENW73_06625</name>
</gene>
<feature type="transmembrane region" description="Helical" evidence="5">
    <location>
        <begin position="6"/>
        <end position="23"/>
    </location>
</feature>
<dbReference type="GO" id="GO:0006310">
    <property type="term" value="P:DNA recombination"/>
    <property type="evidence" value="ECO:0007669"/>
    <property type="project" value="UniProtKB-KW"/>
</dbReference>
<reference evidence="6" key="1">
    <citation type="journal article" date="2020" name="mSystems">
        <title>Genome- and Community-Level Interaction Insights into Carbon Utilization and Element Cycling Functions of Hydrothermarchaeota in Hydrothermal Sediment.</title>
        <authorList>
            <person name="Zhou Z."/>
            <person name="Liu Y."/>
            <person name="Xu W."/>
            <person name="Pan J."/>
            <person name="Luo Z.H."/>
            <person name="Li M."/>
        </authorList>
    </citation>
    <scope>NUCLEOTIDE SEQUENCE [LARGE SCALE GENOMIC DNA]</scope>
    <source>
        <strain evidence="6">SpSt-876</strain>
    </source>
</reference>
<dbReference type="PANTHER" id="PTHR30563">
    <property type="entry name" value="DNA RECOMBINATION PROTEIN RMUC"/>
    <property type="match status" value="1"/>
</dbReference>
<keyword evidence="4" id="KW-0233">DNA recombination</keyword>
<comment type="similarity">
    <text evidence="2">Belongs to the RmuC family.</text>
</comment>
<evidence type="ECO:0000256" key="4">
    <source>
        <dbReference type="ARBA" id="ARBA00023172"/>
    </source>
</evidence>
<proteinExistence type="inferred from homology"/>
<protein>
    <submittedName>
        <fullName evidence="6">DNA recombination protein RmuC</fullName>
    </submittedName>
</protein>
<evidence type="ECO:0000256" key="1">
    <source>
        <dbReference type="ARBA" id="ARBA00003416"/>
    </source>
</evidence>
<dbReference type="InterPro" id="IPR003798">
    <property type="entry name" value="DNA_recombination_RmuC"/>
</dbReference>
<accession>A0A7C6EE41</accession>
<keyword evidence="5" id="KW-0812">Transmembrane</keyword>
<dbReference type="EMBL" id="DTLI01000157">
    <property type="protein sequence ID" value="HHS52522.1"/>
    <property type="molecule type" value="Genomic_DNA"/>
</dbReference>
<evidence type="ECO:0000256" key="5">
    <source>
        <dbReference type="SAM" id="Phobius"/>
    </source>
</evidence>
<dbReference type="AlphaFoldDB" id="A0A7C6EE41"/>
<keyword evidence="5" id="KW-0472">Membrane</keyword>
<keyword evidence="3" id="KW-0175">Coiled coil</keyword>
<comment type="function">
    <text evidence="1">Involved in DNA recombination.</text>
</comment>
<evidence type="ECO:0000256" key="3">
    <source>
        <dbReference type="ARBA" id="ARBA00023054"/>
    </source>
</evidence>
<sequence length="367" mass="41609">MLIGLLVAIIIIALIIVIFFFYVRAGFDQLKNNQSLSLMQQQIDGLRQQVTESLSSNTQLVNQQIAQLTTQLNQQLLGVTRQMQETTGQIGTRLDTAAQVIQAVRQNLGELSKASERIFDVGKDIAKLQEILRAPKTRGILGELFLGELLGQILPAEYFKLQHRFKSGEQVDAVIFLGPRLCPIDAKFPLDNFRKMLECETDENRKALRKQFARDVKKHIDDVARKYILPDEGTFDFALLYIPAENVYYETIIKDENEESIASYALQKRVIPVSPNSLFAYLQAILLGLRGLEIEKSAQEILTNLQRLSIDFGKFKEDFETVGKHITNARNKYEEAEKHLGRLEDKLGSVAFEKELKALPETPNNPS</sequence>
<evidence type="ECO:0000313" key="6">
    <source>
        <dbReference type="EMBL" id="HHS52522.1"/>
    </source>
</evidence>
<comment type="caution">
    <text evidence="6">The sequence shown here is derived from an EMBL/GenBank/DDBJ whole genome shotgun (WGS) entry which is preliminary data.</text>
</comment>
<organism evidence="6">
    <name type="scientific">candidate division WOR-3 bacterium</name>
    <dbReference type="NCBI Taxonomy" id="2052148"/>
    <lineage>
        <taxon>Bacteria</taxon>
        <taxon>Bacteria division WOR-3</taxon>
    </lineage>
</organism>
<dbReference type="PANTHER" id="PTHR30563:SF0">
    <property type="entry name" value="DNA RECOMBINATION PROTEIN RMUC"/>
    <property type="match status" value="1"/>
</dbReference>
<dbReference type="Pfam" id="PF02646">
    <property type="entry name" value="RmuC"/>
    <property type="match status" value="1"/>
</dbReference>